<name>A0A5N6THE8_ASPAV</name>
<keyword evidence="1" id="KW-0175">Coiled coil</keyword>
<keyword evidence="5" id="KW-1185">Reference proteome</keyword>
<proteinExistence type="predicted"/>
<organism evidence="4 5">
    <name type="scientific">Aspergillus avenaceus</name>
    <dbReference type="NCBI Taxonomy" id="36643"/>
    <lineage>
        <taxon>Eukaryota</taxon>
        <taxon>Fungi</taxon>
        <taxon>Dikarya</taxon>
        <taxon>Ascomycota</taxon>
        <taxon>Pezizomycotina</taxon>
        <taxon>Eurotiomycetes</taxon>
        <taxon>Eurotiomycetidae</taxon>
        <taxon>Eurotiales</taxon>
        <taxon>Aspergillaceae</taxon>
        <taxon>Aspergillus</taxon>
        <taxon>Aspergillus subgen. Circumdati</taxon>
    </lineage>
</organism>
<dbReference type="InterPro" id="IPR003609">
    <property type="entry name" value="Pan_app"/>
</dbReference>
<protein>
    <recommendedName>
        <fullName evidence="3">Apple domain-containing protein</fullName>
    </recommendedName>
</protein>
<evidence type="ECO:0000256" key="1">
    <source>
        <dbReference type="SAM" id="Coils"/>
    </source>
</evidence>
<sequence>MKALQPYGTFMSVLFSTATFIPTVQCQQDDTEVLFGSLCESPNAHGETVSWGGVTYRYHCGHRFHFPASVPQVYNIRQPSECAASCQETEGCIGFMWMHRGSFCYLDVSSKSDIYATETSKDLLYMERLSGADGSDGPGGSGENGSSNCDEYCLEKIPECGDAAAQCDLRNEECEKSTNKCREDAQAAKEACDRVEQLYQTERFDWETLERQHKKCSADKAIEAQRAEVLAQDRERKADEIARLRDELEVQRNEVKQCKLDLSGVVAECPSRKDQAVVEQSRKYMVACGKWLGAAAYKKGPKGANLQDCLEKCASKTDCHAATYYKSVGMCFFSKERAQPTTQDINAETVWET</sequence>
<dbReference type="Gene3D" id="3.50.4.10">
    <property type="entry name" value="Hepatocyte Growth Factor"/>
    <property type="match status" value="2"/>
</dbReference>
<dbReference type="SUPFAM" id="SSF57414">
    <property type="entry name" value="Hairpin loop containing domain-like"/>
    <property type="match status" value="1"/>
</dbReference>
<feature type="domain" description="Apple" evidence="3">
    <location>
        <begin position="60"/>
        <end position="130"/>
    </location>
</feature>
<feature type="signal peptide" evidence="2">
    <location>
        <begin position="1"/>
        <end position="26"/>
    </location>
</feature>
<dbReference type="Proteomes" id="UP000325780">
    <property type="component" value="Unassembled WGS sequence"/>
</dbReference>
<accession>A0A5N6THE8</accession>
<feature type="coiled-coil region" evidence="1">
    <location>
        <begin position="227"/>
        <end position="261"/>
    </location>
</feature>
<reference evidence="4 5" key="1">
    <citation type="submission" date="2019-04" db="EMBL/GenBank/DDBJ databases">
        <title>Friends and foes A comparative genomics study of 23 Aspergillus species from section Flavi.</title>
        <authorList>
            <consortium name="DOE Joint Genome Institute"/>
            <person name="Kjaerbolling I."/>
            <person name="Vesth T."/>
            <person name="Frisvad J.C."/>
            <person name="Nybo J.L."/>
            <person name="Theobald S."/>
            <person name="Kildgaard S."/>
            <person name="Isbrandt T."/>
            <person name="Kuo A."/>
            <person name="Sato A."/>
            <person name="Lyhne E.K."/>
            <person name="Kogle M.E."/>
            <person name="Wiebenga A."/>
            <person name="Kun R.S."/>
            <person name="Lubbers R.J."/>
            <person name="Makela M.R."/>
            <person name="Barry K."/>
            <person name="Chovatia M."/>
            <person name="Clum A."/>
            <person name="Daum C."/>
            <person name="Haridas S."/>
            <person name="He G."/>
            <person name="LaButti K."/>
            <person name="Lipzen A."/>
            <person name="Mondo S."/>
            <person name="Riley R."/>
            <person name="Salamov A."/>
            <person name="Simmons B.A."/>
            <person name="Magnuson J.K."/>
            <person name="Henrissat B."/>
            <person name="Mortensen U.H."/>
            <person name="Larsen T.O."/>
            <person name="Devries R.P."/>
            <person name="Grigoriev I.V."/>
            <person name="Machida M."/>
            <person name="Baker S.E."/>
            <person name="Andersen M.R."/>
        </authorList>
    </citation>
    <scope>NUCLEOTIDE SEQUENCE [LARGE SCALE GENOMIC DNA]</scope>
    <source>
        <strain evidence="4 5">IBT 18842</strain>
    </source>
</reference>
<keyword evidence="2" id="KW-0732">Signal</keyword>
<evidence type="ECO:0000313" key="5">
    <source>
        <dbReference type="Proteomes" id="UP000325780"/>
    </source>
</evidence>
<dbReference type="Pfam" id="PF00024">
    <property type="entry name" value="PAN_1"/>
    <property type="match status" value="2"/>
</dbReference>
<dbReference type="PROSITE" id="PS50948">
    <property type="entry name" value="PAN"/>
    <property type="match status" value="1"/>
</dbReference>
<evidence type="ECO:0000256" key="2">
    <source>
        <dbReference type="SAM" id="SignalP"/>
    </source>
</evidence>
<feature type="chain" id="PRO_5025066586" description="Apple domain-containing protein" evidence="2">
    <location>
        <begin position="27"/>
        <end position="353"/>
    </location>
</feature>
<dbReference type="AlphaFoldDB" id="A0A5N6THE8"/>
<gene>
    <name evidence="4" type="ORF">BDV25DRAFT_144368</name>
</gene>
<evidence type="ECO:0000313" key="4">
    <source>
        <dbReference type="EMBL" id="KAE8145753.1"/>
    </source>
</evidence>
<evidence type="ECO:0000259" key="3">
    <source>
        <dbReference type="PROSITE" id="PS50948"/>
    </source>
</evidence>
<dbReference type="EMBL" id="ML742316">
    <property type="protein sequence ID" value="KAE8145753.1"/>
    <property type="molecule type" value="Genomic_DNA"/>
</dbReference>
<dbReference type="OrthoDB" id="10571390at2759"/>